<dbReference type="AlphaFoldDB" id="A0A842JLP6"/>
<dbReference type="InterPro" id="IPR052032">
    <property type="entry name" value="ATP-dep_AA_Ligase"/>
</dbReference>
<dbReference type="Pfam" id="PF13535">
    <property type="entry name" value="ATP-grasp_4"/>
    <property type="match status" value="1"/>
</dbReference>
<dbReference type="SUPFAM" id="SSF56059">
    <property type="entry name" value="Glutathione synthetase ATP-binding domain-like"/>
    <property type="match status" value="1"/>
</dbReference>
<keyword evidence="1" id="KW-0436">Ligase</keyword>
<dbReference type="RefSeq" id="WP_185905840.1">
    <property type="nucleotide sequence ID" value="NZ_JACMSE010000009.1"/>
</dbReference>
<dbReference type="GO" id="GO:0005524">
    <property type="term" value="F:ATP binding"/>
    <property type="evidence" value="ECO:0007669"/>
    <property type="project" value="UniProtKB-UniRule"/>
</dbReference>
<reference evidence="6 7" key="1">
    <citation type="submission" date="2020-08" db="EMBL/GenBank/DDBJ databases">
        <authorList>
            <person name="Liu C."/>
            <person name="Sun Q."/>
        </authorList>
    </citation>
    <scope>NUCLEOTIDE SEQUENCE [LARGE SCALE GENOMIC DNA]</scope>
    <source>
        <strain evidence="6 7">N22</strain>
    </source>
</reference>
<dbReference type="EMBL" id="JACMSE010000009">
    <property type="protein sequence ID" value="MBC2890099.1"/>
    <property type="molecule type" value="Genomic_DNA"/>
</dbReference>
<evidence type="ECO:0000256" key="1">
    <source>
        <dbReference type="ARBA" id="ARBA00022598"/>
    </source>
</evidence>
<accession>A0A842JLP6</accession>
<evidence type="ECO:0000256" key="2">
    <source>
        <dbReference type="ARBA" id="ARBA00022741"/>
    </source>
</evidence>
<keyword evidence="3 4" id="KW-0067">ATP-binding</keyword>
<sequence>MIVLDEPYVSEPLIDWLEQSQHPVLGNAVGRALVEGGRRLNLVDEDEATRRIDEGERVCTNSENALAWIVDNTTNAPLARAIDLFKDKAAMRRALAGLDPDLFFRTCSIDELFKLDFGRLPVPFVLKPSVGFCSVGVYAIQGREDWERALADIQKNASSWHEMYPESVIGSGSFILEGYVDGTEYALDAYFDEQGRAHILNVLRHDFASAEDTSDRMYVTSAAIVRDNARTFVTWLDRVNALVGARNFPVHVEVRVDDGHVCPIEFNPLRFAGLGGTDVSYYAYGYRTYEAFLEGTQPDFGAAFSGKEDKVYTMSLLNPPAGVTGDERFDYDALRARFSHVLELRPFDVKRIGNYGFLFLETDAETADELRFLQGTDLWEFLR</sequence>
<proteinExistence type="predicted"/>
<evidence type="ECO:0000256" key="4">
    <source>
        <dbReference type="PROSITE-ProRule" id="PRU00409"/>
    </source>
</evidence>
<dbReference type="PROSITE" id="PS50975">
    <property type="entry name" value="ATP_GRASP"/>
    <property type="match status" value="1"/>
</dbReference>
<dbReference type="PANTHER" id="PTHR43585">
    <property type="entry name" value="FUMIPYRROLE BIOSYNTHESIS PROTEIN C"/>
    <property type="match status" value="1"/>
</dbReference>
<keyword evidence="2 4" id="KW-0547">Nucleotide-binding</keyword>
<feature type="domain" description="ATP-grasp" evidence="5">
    <location>
        <begin position="90"/>
        <end position="297"/>
    </location>
</feature>
<evidence type="ECO:0000259" key="5">
    <source>
        <dbReference type="PROSITE" id="PS50975"/>
    </source>
</evidence>
<evidence type="ECO:0000256" key="3">
    <source>
        <dbReference type="ARBA" id="ARBA00022840"/>
    </source>
</evidence>
<organism evidence="6 7">
    <name type="scientific">Gordonibacter massiliensis</name>
    <name type="common">ex Traore et al. 2017</name>
    <dbReference type="NCBI Taxonomy" id="1841863"/>
    <lineage>
        <taxon>Bacteria</taxon>
        <taxon>Bacillati</taxon>
        <taxon>Actinomycetota</taxon>
        <taxon>Coriobacteriia</taxon>
        <taxon>Eggerthellales</taxon>
        <taxon>Eggerthellaceae</taxon>
        <taxon>Gordonibacter</taxon>
    </lineage>
</organism>
<dbReference type="PANTHER" id="PTHR43585:SF2">
    <property type="entry name" value="ATP-GRASP ENZYME FSQD"/>
    <property type="match status" value="1"/>
</dbReference>
<evidence type="ECO:0000313" key="6">
    <source>
        <dbReference type="EMBL" id="MBC2890099.1"/>
    </source>
</evidence>
<dbReference type="Proteomes" id="UP000587396">
    <property type="component" value="Unassembled WGS sequence"/>
</dbReference>
<name>A0A842JLP6_9ACTN</name>
<dbReference type="GO" id="GO:0046872">
    <property type="term" value="F:metal ion binding"/>
    <property type="evidence" value="ECO:0007669"/>
    <property type="project" value="InterPro"/>
</dbReference>
<evidence type="ECO:0000313" key="7">
    <source>
        <dbReference type="Proteomes" id="UP000587396"/>
    </source>
</evidence>
<dbReference type="Gene3D" id="3.30.470.20">
    <property type="entry name" value="ATP-grasp fold, B domain"/>
    <property type="match status" value="1"/>
</dbReference>
<gene>
    <name evidence="6" type="ORF">H7313_12220</name>
</gene>
<keyword evidence="7" id="KW-1185">Reference proteome</keyword>
<protein>
    <submittedName>
        <fullName evidence="6">ATP-grasp domain-containing protein</fullName>
    </submittedName>
</protein>
<comment type="caution">
    <text evidence="6">The sequence shown here is derived from an EMBL/GenBank/DDBJ whole genome shotgun (WGS) entry which is preliminary data.</text>
</comment>
<dbReference type="GO" id="GO:0016874">
    <property type="term" value="F:ligase activity"/>
    <property type="evidence" value="ECO:0007669"/>
    <property type="project" value="UniProtKB-KW"/>
</dbReference>
<dbReference type="InterPro" id="IPR011761">
    <property type="entry name" value="ATP-grasp"/>
</dbReference>